<keyword evidence="1" id="KW-0472">Membrane</keyword>
<comment type="caution">
    <text evidence="2">The sequence shown here is derived from an EMBL/GenBank/DDBJ whole genome shotgun (WGS) entry which is preliminary data.</text>
</comment>
<feature type="transmembrane region" description="Helical" evidence="1">
    <location>
        <begin position="18"/>
        <end position="37"/>
    </location>
</feature>
<keyword evidence="1" id="KW-0812">Transmembrane</keyword>
<dbReference type="AlphaFoldDB" id="A0A2A9FDA1"/>
<feature type="transmembrane region" description="Helical" evidence="1">
    <location>
        <begin position="124"/>
        <end position="145"/>
    </location>
</feature>
<dbReference type="InterPro" id="IPR046264">
    <property type="entry name" value="DUF6297"/>
</dbReference>
<organism evidence="2 3">
    <name type="scientific">Amycolatopsis sulphurea</name>
    <dbReference type="NCBI Taxonomy" id="76022"/>
    <lineage>
        <taxon>Bacteria</taxon>
        <taxon>Bacillati</taxon>
        <taxon>Actinomycetota</taxon>
        <taxon>Actinomycetes</taxon>
        <taxon>Pseudonocardiales</taxon>
        <taxon>Pseudonocardiaceae</taxon>
        <taxon>Amycolatopsis</taxon>
    </lineage>
</organism>
<dbReference type="RefSeq" id="WP_245915412.1">
    <property type="nucleotide sequence ID" value="NZ_JBMXBZ010000027.1"/>
</dbReference>
<keyword evidence="3" id="KW-1185">Reference proteome</keyword>
<evidence type="ECO:0000313" key="2">
    <source>
        <dbReference type="EMBL" id="PFG48409.1"/>
    </source>
</evidence>
<evidence type="ECO:0000313" key="3">
    <source>
        <dbReference type="Proteomes" id="UP000243542"/>
    </source>
</evidence>
<sequence length="256" mass="26526">MPAAAGVVISAAQLDAVFVQYVGAALALGGTAFAFGVEAVTRAGREVLLEGWNARLLRSVAVTFLDPMMLLPEAAPSGKWSLRPPTPLRLAWVGPLGRSRYAGAVLLVAVAVGHVAVPTLPGEVLVGLGGYIALIPFGAGLGVLWRNPGRRRWLGSTSWELVIAHGAVLVAVALAWPVLLGVALLALGTSVSQRAWVTVILAVLSVLRTVTRAPVDYSSAGFVDTPAGPMPANLARQLFRGPDLLVLGILLLTLTG</sequence>
<dbReference type="EMBL" id="PDJK01000002">
    <property type="protein sequence ID" value="PFG48409.1"/>
    <property type="molecule type" value="Genomic_DNA"/>
</dbReference>
<gene>
    <name evidence="2" type="ORF">ATK36_3495</name>
</gene>
<keyword evidence="1" id="KW-1133">Transmembrane helix</keyword>
<feature type="transmembrane region" description="Helical" evidence="1">
    <location>
        <begin position="101"/>
        <end position="118"/>
    </location>
</feature>
<proteinExistence type="predicted"/>
<reference evidence="2 3" key="1">
    <citation type="submission" date="2017-10" db="EMBL/GenBank/DDBJ databases">
        <title>Sequencing the genomes of 1000 actinobacteria strains.</title>
        <authorList>
            <person name="Klenk H.-P."/>
        </authorList>
    </citation>
    <scope>NUCLEOTIDE SEQUENCE [LARGE SCALE GENOMIC DNA]</scope>
    <source>
        <strain evidence="2 3">DSM 46092</strain>
    </source>
</reference>
<feature type="transmembrane region" description="Helical" evidence="1">
    <location>
        <begin position="166"/>
        <end position="187"/>
    </location>
</feature>
<dbReference type="Pfam" id="PF19814">
    <property type="entry name" value="DUF6297"/>
    <property type="match status" value="1"/>
</dbReference>
<protein>
    <submittedName>
        <fullName evidence="2">Uncharacterized protein</fullName>
    </submittedName>
</protein>
<accession>A0A2A9FDA1</accession>
<feature type="transmembrane region" description="Helical" evidence="1">
    <location>
        <begin position="193"/>
        <end position="210"/>
    </location>
</feature>
<name>A0A2A9FDA1_9PSEU</name>
<dbReference type="Proteomes" id="UP000243542">
    <property type="component" value="Unassembled WGS sequence"/>
</dbReference>
<evidence type="ECO:0000256" key="1">
    <source>
        <dbReference type="SAM" id="Phobius"/>
    </source>
</evidence>